<dbReference type="PANTHER" id="PTHR33116:SF87">
    <property type="entry name" value="OS01G0158850 PROTEIN"/>
    <property type="match status" value="1"/>
</dbReference>
<organism evidence="1 2">
    <name type="scientific">Paspalum notatum var. saurae</name>
    <dbReference type="NCBI Taxonomy" id="547442"/>
    <lineage>
        <taxon>Eukaryota</taxon>
        <taxon>Viridiplantae</taxon>
        <taxon>Streptophyta</taxon>
        <taxon>Embryophyta</taxon>
        <taxon>Tracheophyta</taxon>
        <taxon>Spermatophyta</taxon>
        <taxon>Magnoliopsida</taxon>
        <taxon>Liliopsida</taxon>
        <taxon>Poales</taxon>
        <taxon>Poaceae</taxon>
        <taxon>PACMAD clade</taxon>
        <taxon>Panicoideae</taxon>
        <taxon>Andropogonodae</taxon>
        <taxon>Paspaleae</taxon>
        <taxon>Paspalinae</taxon>
        <taxon>Paspalum</taxon>
    </lineage>
</organism>
<evidence type="ECO:0000313" key="1">
    <source>
        <dbReference type="EMBL" id="WVZ50275.1"/>
    </source>
</evidence>
<gene>
    <name evidence="1" type="ORF">U9M48_001547</name>
</gene>
<dbReference type="PANTHER" id="PTHR33116">
    <property type="entry name" value="REVERSE TRANSCRIPTASE ZINC-BINDING DOMAIN-CONTAINING PROTEIN-RELATED-RELATED"/>
    <property type="match status" value="1"/>
</dbReference>
<dbReference type="AlphaFoldDB" id="A0AAQ3PF07"/>
<keyword evidence="2" id="KW-1185">Reference proteome</keyword>
<protein>
    <recommendedName>
        <fullName evidence="3">Reverse transcriptase zinc-binding domain-containing protein</fullName>
    </recommendedName>
</protein>
<dbReference type="Proteomes" id="UP001341281">
    <property type="component" value="Chromosome 01"/>
</dbReference>
<evidence type="ECO:0008006" key="3">
    <source>
        <dbReference type="Google" id="ProtNLM"/>
    </source>
</evidence>
<dbReference type="EMBL" id="CP144745">
    <property type="protein sequence ID" value="WVZ50275.1"/>
    <property type="molecule type" value="Genomic_DNA"/>
</dbReference>
<proteinExistence type="predicted"/>
<evidence type="ECO:0000313" key="2">
    <source>
        <dbReference type="Proteomes" id="UP001341281"/>
    </source>
</evidence>
<sequence>MFMMSFFEIPHLSYGGRLVLLNSVLSSFPMFMMSFFEIPKSILRSLDFYRFRFFWQGNNDKKKYRLARWDMLCHPKDPRGLEINLRIKNKCLLSLLKVREDFLGCGIFTVRDGSQTRFWEDIWVGSNPLKDQFLSLYNIVHYPHKTVLSNGRDAFIWGLHRHGQFSVRSMYHFLIDQGALFTGNFIWNLKIPLKIMIFLWYLHHVVILAKDSQG</sequence>
<name>A0AAQ3PF07_PASNO</name>
<reference evidence="1 2" key="1">
    <citation type="submission" date="2024-02" db="EMBL/GenBank/DDBJ databases">
        <title>High-quality chromosome-scale genome assembly of Pensacola bahiagrass (Paspalum notatum Flugge var. saurae).</title>
        <authorList>
            <person name="Vega J.M."/>
            <person name="Podio M."/>
            <person name="Orjuela J."/>
            <person name="Siena L.A."/>
            <person name="Pessino S.C."/>
            <person name="Combes M.C."/>
            <person name="Mariac C."/>
            <person name="Albertini E."/>
            <person name="Pupilli F."/>
            <person name="Ortiz J.P.A."/>
            <person name="Leblanc O."/>
        </authorList>
    </citation>
    <scope>NUCLEOTIDE SEQUENCE [LARGE SCALE GENOMIC DNA]</scope>
    <source>
        <strain evidence="1">R1</strain>
        <tissue evidence="1">Leaf</tissue>
    </source>
</reference>
<accession>A0AAQ3PF07</accession>